<accession>A0A437MZ89</accession>
<reference evidence="5 6" key="1">
    <citation type="submission" date="2019-01" db="EMBL/GenBank/DDBJ databases">
        <authorList>
            <person name="Chen W.-M."/>
        </authorList>
    </citation>
    <scope>NUCLEOTIDE SEQUENCE [LARGE SCALE GENOMIC DNA]</scope>
    <source>
        <strain evidence="5 6">YBJ-36</strain>
    </source>
</reference>
<dbReference type="RefSeq" id="WP_127703366.1">
    <property type="nucleotide sequence ID" value="NZ_SACK01000001.1"/>
</dbReference>
<protein>
    <recommendedName>
        <fullName evidence="4">Cellobiose 2-epimerase</fullName>
        <shortName evidence="4">CE</shortName>
        <ecNumber evidence="4">5.1.3.11</ecNumber>
    </recommendedName>
</protein>
<sequence length="395" mass="45822">MYSALKKEFEQELKNILKFWSTVAIDEEKGGFYGSIDNDNQPDENAVKGLVLNARILWSFAAGYNLTGDNAYLKNAERAYHYIADNFIDKEFDGAYWSVTSNGKPADTKKQIYALSFAIYAFSEYYMATKESDALELAKSLFRDIEKHSFDDQKGGYLEALTRDWQPIDDLRLSDKDANEKKTMNTHLHILEAYTNLFRIWPDEFLKRQITALIDNFTQHIVNANTNHLDLFFDEDWQVRSNIISYGHDIEASWLLLEAAEVIHDEGLISQIKKLSVKMAEASVKGIEPNGAMNYEYEVDKNHLIAEKHWWVQAEALVGLLNAYELSGQQHFYDAFVNVWQYIKQHIIDHKKGEWYWGRNADGTLINEHKAGFWKCPYHNSRACIEVINRLDRIS</sequence>
<evidence type="ECO:0000256" key="3">
    <source>
        <dbReference type="ARBA" id="ARBA00023235"/>
    </source>
</evidence>
<comment type="similarity">
    <text evidence="2">Belongs to the N-acylglucosamine 2-epimerase family.</text>
</comment>
<dbReference type="InterPro" id="IPR008928">
    <property type="entry name" value="6-hairpin_glycosidase_sf"/>
</dbReference>
<dbReference type="PANTHER" id="PTHR15108">
    <property type="entry name" value="N-ACYLGLUCOSAMINE-2-EPIMERASE"/>
    <property type="match status" value="1"/>
</dbReference>
<dbReference type="SUPFAM" id="SSF48208">
    <property type="entry name" value="Six-hairpin glycosidases"/>
    <property type="match status" value="1"/>
</dbReference>
<evidence type="ECO:0000256" key="1">
    <source>
        <dbReference type="ARBA" id="ARBA00001470"/>
    </source>
</evidence>
<dbReference type="EMBL" id="SACK01000001">
    <property type="protein sequence ID" value="RVU03001.1"/>
    <property type="molecule type" value="Genomic_DNA"/>
</dbReference>
<evidence type="ECO:0000313" key="6">
    <source>
        <dbReference type="Proteomes" id="UP000282759"/>
    </source>
</evidence>
<comment type="function">
    <text evidence="4">Catalyzes the reversible epimerization of cellobiose to 4-O-beta-D-glucopyranosyl-D-mannose (Glc-Man).</text>
</comment>
<comment type="similarity">
    <text evidence="4">Belongs to the cellobiose 2-epimerase family.</text>
</comment>
<dbReference type="InterPro" id="IPR012341">
    <property type="entry name" value="6hp_glycosidase-like_sf"/>
</dbReference>
<name>A0A437MZ89_9SPHI</name>
<keyword evidence="3 4" id="KW-0413">Isomerase</keyword>
<comment type="catalytic activity">
    <reaction evidence="1 4">
        <text>D-cellobiose = beta-D-glucosyl-(1-&gt;4)-D-mannopyranose</text>
        <dbReference type="Rhea" id="RHEA:23384"/>
        <dbReference type="ChEBI" id="CHEBI:17057"/>
        <dbReference type="ChEBI" id="CHEBI:47931"/>
        <dbReference type="EC" id="5.1.3.11"/>
    </reaction>
</comment>
<gene>
    <name evidence="5" type="ORF">EOD41_03440</name>
</gene>
<proteinExistence type="inferred from homology"/>
<keyword evidence="6" id="KW-1185">Reference proteome</keyword>
<dbReference type="InterPro" id="IPR010819">
    <property type="entry name" value="AGE/CE"/>
</dbReference>
<dbReference type="AlphaFoldDB" id="A0A437MZ89"/>
<dbReference type="InterPro" id="IPR028584">
    <property type="entry name" value="Cellobiose_2_epim"/>
</dbReference>
<dbReference type="OrthoDB" id="5141876at2"/>
<dbReference type="EC" id="5.1.3.11" evidence="4"/>
<organism evidence="5 6">
    <name type="scientific">Mucilaginibacter limnophilus</name>
    <dbReference type="NCBI Taxonomy" id="1932778"/>
    <lineage>
        <taxon>Bacteria</taxon>
        <taxon>Pseudomonadati</taxon>
        <taxon>Bacteroidota</taxon>
        <taxon>Sphingobacteriia</taxon>
        <taxon>Sphingobacteriales</taxon>
        <taxon>Sphingobacteriaceae</taxon>
        <taxon>Mucilaginibacter</taxon>
    </lineage>
</organism>
<dbReference type="HAMAP" id="MF_00929">
    <property type="entry name" value="Cellobiose_2_epim"/>
    <property type="match status" value="1"/>
</dbReference>
<dbReference type="GO" id="GO:0005975">
    <property type="term" value="P:carbohydrate metabolic process"/>
    <property type="evidence" value="ECO:0007669"/>
    <property type="project" value="InterPro"/>
</dbReference>
<dbReference type="GO" id="GO:0047736">
    <property type="term" value="F:cellobiose epimerase activity"/>
    <property type="evidence" value="ECO:0007669"/>
    <property type="project" value="UniProtKB-UniRule"/>
</dbReference>
<comment type="caution">
    <text evidence="5">The sequence shown here is derived from an EMBL/GenBank/DDBJ whole genome shotgun (WGS) entry which is preliminary data.</text>
</comment>
<evidence type="ECO:0000313" key="5">
    <source>
        <dbReference type="EMBL" id="RVU03001.1"/>
    </source>
</evidence>
<dbReference type="Proteomes" id="UP000282759">
    <property type="component" value="Unassembled WGS sequence"/>
</dbReference>
<dbReference type="Pfam" id="PF07221">
    <property type="entry name" value="GlcNAc_2-epim"/>
    <property type="match status" value="1"/>
</dbReference>
<dbReference type="Gene3D" id="1.50.10.10">
    <property type="match status" value="1"/>
</dbReference>
<evidence type="ECO:0000256" key="2">
    <source>
        <dbReference type="ARBA" id="ARBA00008558"/>
    </source>
</evidence>
<evidence type="ECO:0000256" key="4">
    <source>
        <dbReference type="HAMAP-Rule" id="MF_00929"/>
    </source>
</evidence>